<dbReference type="RefSeq" id="WP_203913228.1">
    <property type="nucleotide sequence ID" value="NZ_BONY01000069.1"/>
</dbReference>
<dbReference type="EMBL" id="BONY01000069">
    <property type="protein sequence ID" value="GIH09498.1"/>
    <property type="molecule type" value="Genomic_DNA"/>
</dbReference>
<reference evidence="2" key="1">
    <citation type="submission" date="2021-01" db="EMBL/GenBank/DDBJ databases">
        <title>Whole genome shotgun sequence of Rhizocola hellebori NBRC 109834.</title>
        <authorList>
            <person name="Komaki H."/>
            <person name="Tamura T."/>
        </authorList>
    </citation>
    <scope>NUCLEOTIDE SEQUENCE</scope>
    <source>
        <strain evidence="2">NBRC 109834</strain>
    </source>
</reference>
<protein>
    <submittedName>
        <fullName evidence="2">Uncharacterized protein</fullName>
    </submittedName>
</protein>
<gene>
    <name evidence="2" type="ORF">Rhe02_75650</name>
</gene>
<keyword evidence="1" id="KW-0812">Transmembrane</keyword>
<keyword evidence="3" id="KW-1185">Reference proteome</keyword>
<comment type="caution">
    <text evidence="2">The sequence shown here is derived from an EMBL/GenBank/DDBJ whole genome shotgun (WGS) entry which is preliminary data.</text>
</comment>
<feature type="transmembrane region" description="Helical" evidence="1">
    <location>
        <begin position="40"/>
        <end position="60"/>
    </location>
</feature>
<sequence>MNDEQRLRDRLEAIDVPPSRIDTEALLRAGRRRAFRRRSVRGAGVAALGTVLLLAVPPILMGARPLPALETGPSRNVASSATAGNTAARCKMSELPVPSGMNDVTVEAVDPTGRYVVGNSAVGQDFRPILWTDGQPQQLPVPGKSVQATSVNRNGVVVGLVQDPDQQYIFRYANGVFSGLRTLPKSWQVYSNPAINGAGDVVINVDTFGDSAQKNEIVMLWKAGSATAVKLPLPAGALSHDFTDEGTIVGGTYQNGIAQAAYTWDQQGKGNKLELPAGQAGVAYAARGDWATGGMWPSLSTALWNRRTGGLTVLTAGLPKSPGGWKPGPGNAVNAAGWVVAGGLLLRGDGVVELAVPKGETSRAVAVSDTGVIVGQALVTGRDDENRGPRLWRC</sequence>
<dbReference type="Proteomes" id="UP000612899">
    <property type="component" value="Unassembled WGS sequence"/>
</dbReference>
<keyword evidence="1" id="KW-0472">Membrane</keyword>
<name>A0A8J3QEP2_9ACTN</name>
<organism evidence="2 3">
    <name type="scientific">Rhizocola hellebori</name>
    <dbReference type="NCBI Taxonomy" id="1392758"/>
    <lineage>
        <taxon>Bacteria</taxon>
        <taxon>Bacillati</taxon>
        <taxon>Actinomycetota</taxon>
        <taxon>Actinomycetes</taxon>
        <taxon>Micromonosporales</taxon>
        <taxon>Micromonosporaceae</taxon>
        <taxon>Rhizocola</taxon>
    </lineage>
</organism>
<evidence type="ECO:0000313" key="2">
    <source>
        <dbReference type="EMBL" id="GIH09498.1"/>
    </source>
</evidence>
<evidence type="ECO:0000256" key="1">
    <source>
        <dbReference type="SAM" id="Phobius"/>
    </source>
</evidence>
<accession>A0A8J3QEP2</accession>
<dbReference type="AlphaFoldDB" id="A0A8J3QEP2"/>
<proteinExistence type="predicted"/>
<keyword evidence="1" id="KW-1133">Transmembrane helix</keyword>
<evidence type="ECO:0000313" key="3">
    <source>
        <dbReference type="Proteomes" id="UP000612899"/>
    </source>
</evidence>